<keyword evidence="1" id="KW-0175">Coiled coil</keyword>
<reference evidence="2 3" key="1">
    <citation type="submission" date="2020-08" db="EMBL/GenBank/DDBJ databases">
        <title>Draft genome sequencing of an Anaerocolumna strain isolated from anoxic soil subjected to BSD treatment.</title>
        <authorList>
            <person name="Uek A."/>
            <person name="Tonouchi A."/>
        </authorList>
    </citation>
    <scope>NUCLEOTIDE SEQUENCE [LARGE SCALE GENOMIC DNA]</scope>
    <source>
        <strain evidence="2 3">CTTW</strain>
    </source>
</reference>
<organism evidence="2 3">
    <name type="scientific">Anaerocolumna chitinilytica</name>
    <dbReference type="NCBI Taxonomy" id="1727145"/>
    <lineage>
        <taxon>Bacteria</taxon>
        <taxon>Bacillati</taxon>
        <taxon>Bacillota</taxon>
        <taxon>Clostridia</taxon>
        <taxon>Lachnospirales</taxon>
        <taxon>Lachnospiraceae</taxon>
        <taxon>Anaerocolumna</taxon>
    </lineage>
</organism>
<dbReference type="InterPro" id="IPR025346">
    <property type="entry name" value="DUF4250"/>
</dbReference>
<dbReference type="Proteomes" id="UP000515703">
    <property type="component" value="Chromosome"/>
</dbReference>
<evidence type="ECO:0008006" key="4">
    <source>
        <dbReference type="Google" id="ProtNLM"/>
    </source>
</evidence>
<dbReference type="Pfam" id="PF14056">
    <property type="entry name" value="DUF4250"/>
    <property type="match status" value="1"/>
</dbReference>
<reference evidence="2 3" key="2">
    <citation type="submission" date="2020-08" db="EMBL/GenBank/DDBJ databases">
        <authorList>
            <person name="Ueki A."/>
            <person name="Tonouchi A."/>
        </authorList>
    </citation>
    <scope>NUCLEOTIDE SEQUENCE [LARGE SCALE GENOMIC DNA]</scope>
    <source>
        <strain evidence="2 3">CTTW</strain>
    </source>
</reference>
<accession>A0A7I8DJ50</accession>
<dbReference type="KEGG" id="acht:bsdcttw_07680"/>
<gene>
    <name evidence="2" type="ORF">bsdcttw_07680</name>
</gene>
<dbReference type="AlphaFoldDB" id="A0A7I8DJ50"/>
<proteinExistence type="predicted"/>
<keyword evidence="3" id="KW-1185">Reference proteome</keyword>
<evidence type="ECO:0000256" key="1">
    <source>
        <dbReference type="SAM" id="Coils"/>
    </source>
</evidence>
<sequence>MTLPKDPFILLSYVNTQLRDTFKNLAELCETLEINEQDLKEKLNIIHYEYISELNQFR</sequence>
<dbReference type="RefSeq" id="WP_185258127.1">
    <property type="nucleotide sequence ID" value="NZ_AP023368.1"/>
</dbReference>
<name>A0A7I8DJ50_9FIRM</name>
<evidence type="ECO:0000313" key="2">
    <source>
        <dbReference type="EMBL" id="BCJ97727.1"/>
    </source>
</evidence>
<dbReference type="EMBL" id="AP023368">
    <property type="protein sequence ID" value="BCJ97727.1"/>
    <property type="molecule type" value="Genomic_DNA"/>
</dbReference>
<evidence type="ECO:0000313" key="3">
    <source>
        <dbReference type="Proteomes" id="UP000515703"/>
    </source>
</evidence>
<protein>
    <recommendedName>
        <fullName evidence="4">DUF4250 domain-containing protein</fullName>
    </recommendedName>
</protein>
<feature type="coiled-coil region" evidence="1">
    <location>
        <begin position="15"/>
        <end position="42"/>
    </location>
</feature>